<dbReference type="InterPro" id="IPR014529">
    <property type="entry name" value="UCP026631"/>
</dbReference>
<keyword evidence="4" id="KW-1185">Reference proteome</keyword>
<feature type="transmembrane region" description="Helical" evidence="1">
    <location>
        <begin position="364"/>
        <end position="383"/>
    </location>
</feature>
<feature type="domain" description="YdbS-like PH" evidence="2">
    <location>
        <begin position="72"/>
        <end position="151"/>
    </location>
</feature>
<dbReference type="PANTHER" id="PTHR34473">
    <property type="entry name" value="UPF0699 TRANSMEMBRANE PROTEIN YDBS"/>
    <property type="match status" value="1"/>
</dbReference>
<keyword evidence="1" id="KW-0812">Transmembrane</keyword>
<keyword evidence="1" id="KW-0472">Membrane</keyword>
<feature type="domain" description="YdbS-like PH" evidence="2">
    <location>
        <begin position="412"/>
        <end position="469"/>
    </location>
</feature>
<gene>
    <name evidence="3" type="ORF">GJV76_06200</name>
</gene>
<accession>A0A6I3LNH7</accession>
<protein>
    <submittedName>
        <fullName evidence="3">PH domain-containing protein</fullName>
    </submittedName>
</protein>
<keyword evidence="1" id="KW-1133">Transmembrane helix</keyword>
<evidence type="ECO:0000313" key="4">
    <source>
        <dbReference type="Proteomes" id="UP000438760"/>
    </source>
</evidence>
<dbReference type="Pfam" id="PF03703">
    <property type="entry name" value="bPH_2"/>
    <property type="match status" value="3"/>
</dbReference>
<dbReference type="PIRSF" id="PIRSF026631">
    <property type="entry name" value="UCP026631"/>
    <property type="match status" value="1"/>
</dbReference>
<dbReference type="EMBL" id="WMJX01000009">
    <property type="protein sequence ID" value="MTG97732.1"/>
    <property type="molecule type" value="Genomic_DNA"/>
</dbReference>
<evidence type="ECO:0000259" key="2">
    <source>
        <dbReference type="Pfam" id="PF03703"/>
    </source>
</evidence>
<feature type="transmembrane region" description="Helical" evidence="1">
    <location>
        <begin position="233"/>
        <end position="255"/>
    </location>
</feature>
<dbReference type="InterPro" id="IPR005182">
    <property type="entry name" value="YdbS-like_PH"/>
</dbReference>
<feature type="transmembrane region" description="Helical" evidence="1">
    <location>
        <begin position="50"/>
        <end position="70"/>
    </location>
</feature>
<organism evidence="3 4">
    <name type="scientific">Myroides albus</name>
    <dbReference type="NCBI Taxonomy" id="2562892"/>
    <lineage>
        <taxon>Bacteria</taxon>
        <taxon>Pseudomonadati</taxon>
        <taxon>Bacteroidota</taxon>
        <taxon>Flavobacteriia</taxon>
        <taxon>Flavobacteriales</taxon>
        <taxon>Flavobacteriaceae</taxon>
        <taxon>Myroides</taxon>
    </lineage>
</organism>
<dbReference type="PANTHER" id="PTHR34473:SF2">
    <property type="entry name" value="UPF0699 TRANSMEMBRANE PROTEIN YDBT"/>
    <property type="match status" value="1"/>
</dbReference>
<feature type="transmembrane region" description="Helical" evidence="1">
    <location>
        <begin position="12"/>
        <end position="38"/>
    </location>
</feature>
<reference evidence="3 4" key="1">
    <citation type="submission" date="2019-11" db="EMBL/GenBank/DDBJ databases">
        <title>Genome of Strain BIT-d1.</title>
        <authorList>
            <person name="Yang Y."/>
        </authorList>
    </citation>
    <scope>NUCLEOTIDE SEQUENCE [LARGE SCALE GENOMIC DNA]</scope>
    <source>
        <strain evidence="3 4">BIT-d1</strain>
    </source>
</reference>
<name>A0A6I3LNH7_9FLAO</name>
<sequence length="499" mass="58037">MDFYQVHRQDPIGIIVNFLNGFQKLARAFLPILLILFVRISRSDYSISMSLVYGVILAIVVLSVFAYLNYRYFTFYIDRETDSFVISKGIINKSKTMIQLSKIQQVNINQSFLNKILEVYAIEIDSAGSSAKEGVIPAVSLEVGQQLKETLLAYKQSVEIQGETDIEKQIQQEEEQLKQISFSTLFKVGATSNYLYTIGAFIVFMNTLFYEGSRIYKGIYQEDPLNYIEGKEIVLIEIIGYFAVFLLAVLLVNLIRTIIRYYNYQIVLKNGSLFLSYGLLHTKSTIIKPSRVQIVKATRNYFQKLWQITNFKVYQVAGSDAKNKKTALEIPGCSNEEMKDLFYMFYNKEFTTEGATLKHNYRYFGFRFFFLVVLPLCVGYLLMHREFDIKWVVSSMVVYFVFSTFLIWRYYRNGALIVSDDFICIRSGAWDITHTIVQVHKIQKIVVSQLWWQADYNVGSLTIYTAGGKIGFSTSKYRELCRLRDQWLCEVEYQNKAWM</sequence>
<comment type="caution">
    <text evidence="3">The sequence shown here is derived from an EMBL/GenBank/DDBJ whole genome shotgun (WGS) entry which is preliminary data.</text>
</comment>
<evidence type="ECO:0000313" key="3">
    <source>
        <dbReference type="EMBL" id="MTG97732.1"/>
    </source>
</evidence>
<proteinExistence type="predicted"/>
<feature type="transmembrane region" description="Helical" evidence="1">
    <location>
        <begin position="194"/>
        <end position="212"/>
    </location>
</feature>
<feature type="domain" description="YdbS-like PH" evidence="2">
    <location>
        <begin position="261"/>
        <end position="336"/>
    </location>
</feature>
<evidence type="ECO:0000256" key="1">
    <source>
        <dbReference type="SAM" id="Phobius"/>
    </source>
</evidence>
<feature type="transmembrane region" description="Helical" evidence="1">
    <location>
        <begin position="389"/>
        <end position="408"/>
    </location>
</feature>
<dbReference type="Proteomes" id="UP000438760">
    <property type="component" value="Unassembled WGS sequence"/>
</dbReference>
<dbReference type="AlphaFoldDB" id="A0A6I3LNH7"/>